<feature type="signal peptide" evidence="2">
    <location>
        <begin position="1"/>
        <end position="26"/>
    </location>
</feature>
<keyword evidence="1" id="KW-0472">Membrane</keyword>
<keyword evidence="1" id="KW-1133">Transmembrane helix</keyword>
<keyword evidence="1" id="KW-0812">Transmembrane</keyword>
<feature type="chain" id="PRO_5035477779" description="Transmembrane protein" evidence="2">
    <location>
        <begin position="27"/>
        <end position="344"/>
    </location>
</feature>
<dbReference type="Proteomes" id="UP000794436">
    <property type="component" value="Unassembled WGS sequence"/>
</dbReference>
<evidence type="ECO:0008006" key="5">
    <source>
        <dbReference type="Google" id="ProtNLM"/>
    </source>
</evidence>
<keyword evidence="2" id="KW-0732">Signal</keyword>
<sequence>MRWPVAALPIVCWVLLFSLLSHVTHASASRLSIVHAFSTDEEATMMSTVLARAGAILDADTDLGVLTTPTPSSNATNNRNETEDNAAAAGLLKIYSLGGDSRVLYKKKEWQVVREATSNGTVWVRLKGNGTQSFACVLVVDASEAIPIESDAGGRAIVSILQRMDSFCGKQDLVLIGFTATLSTTQVKYLEGQAPINASSVPRVMVESVVLGYDKPEFADAAPSSATDRFFLHSAQTACLVDATAVSADTSTAIDLAMCFGTECQVCHAGSSHVPDPLGDVQVDEEEESSSNHKSLVIVASCGAFLLGCALLFFCFNVKQCLSAHDSTKPEKELTSHLAYVLRL</sequence>
<gene>
    <name evidence="3" type="ORF">Poli38472_006093</name>
</gene>
<evidence type="ECO:0000313" key="4">
    <source>
        <dbReference type="Proteomes" id="UP000794436"/>
    </source>
</evidence>
<evidence type="ECO:0000256" key="1">
    <source>
        <dbReference type="SAM" id="Phobius"/>
    </source>
</evidence>
<organism evidence="3 4">
    <name type="scientific">Pythium oligandrum</name>
    <name type="common">Mycoparasitic fungus</name>
    <dbReference type="NCBI Taxonomy" id="41045"/>
    <lineage>
        <taxon>Eukaryota</taxon>
        <taxon>Sar</taxon>
        <taxon>Stramenopiles</taxon>
        <taxon>Oomycota</taxon>
        <taxon>Peronosporomycetes</taxon>
        <taxon>Pythiales</taxon>
        <taxon>Pythiaceae</taxon>
        <taxon>Pythium</taxon>
    </lineage>
</organism>
<comment type="caution">
    <text evidence="3">The sequence shown here is derived from an EMBL/GenBank/DDBJ whole genome shotgun (WGS) entry which is preliminary data.</text>
</comment>
<evidence type="ECO:0000256" key="2">
    <source>
        <dbReference type="SAM" id="SignalP"/>
    </source>
</evidence>
<dbReference type="EMBL" id="SPLM01000002">
    <property type="protein sequence ID" value="TMW68625.1"/>
    <property type="molecule type" value="Genomic_DNA"/>
</dbReference>
<reference evidence="3" key="1">
    <citation type="submission" date="2019-03" db="EMBL/GenBank/DDBJ databases">
        <title>Long read genome sequence of the mycoparasitic Pythium oligandrum ATCC 38472 isolated from sugarbeet rhizosphere.</title>
        <authorList>
            <person name="Gaulin E."/>
        </authorList>
    </citation>
    <scope>NUCLEOTIDE SEQUENCE</scope>
    <source>
        <strain evidence="3">ATCC 38472_TT</strain>
    </source>
</reference>
<keyword evidence="4" id="KW-1185">Reference proteome</keyword>
<evidence type="ECO:0000313" key="3">
    <source>
        <dbReference type="EMBL" id="TMW68625.1"/>
    </source>
</evidence>
<feature type="transmembrane region" description="Helical" evidence="1">
    <location>
        <begin position="296"/>
        <end position="316"/>
    </location>
</feature>
<dbReference type="AlphaFoldDB" id="A0A8K1FLU1"/>
<protein>
    <recommendedName>
        <fullName evidence="5">Transmembrane protein</fullName>
    </recommendedName>
</protein>
<accession>A0A8K1FLU1</accession>
<dbReference type="OrthoDB" id="160817at2759"/>
<name>A0A8K1FLU1_PYTOL</name>
<proteinExistence type="predicted"/>